<evidence type="ECO:0000313" key="9">
    <source>
        <dbReference type="Proteomes" id="UP000694920"/>
    </source>
</evidence>
<reference evidence="10 11" key="1">
    <citation type="submission" date="2025-04" db="UniProtKB">
        <authorList>
            <consortium name="RefSeq"/>
        </authorList>
    </citation>
    <scope>IDENTIFICATION</scope>
</reference>
<proteinExistence type="inferred from homology"/>
<dbReference type="RefSeq" id="XP_024938446.1">
    <property type="nucleotide sequence ID" value="XM_025082678.1"/>
</dbReference>
<comment type="subcellular location">
    <subcellularLocation>
        <location evidence="1">Nucleus</location>
    </subcellularLocation>
</comment>
<gene>
    <name evidence="10 11 12" type="primary">LOC107265375</name>
</gene>
<dbReference type="GO" id="GO:0003713">
    <property type="term" value="F:transcription coactivator activity"/>
    <property type="evidence" value="ECO:0007669"/>
    <property type="project" value="InterPro"/>
</dbReference>
<keyword evidence="5" id="KW-0804">Transcription</keyword>
<organism evidence="9 12">
    <name type="scientific">Cephus cinctus</name>
    <name type="common">Wheat stem sawfly</name>
    <dbReference type="NCBI Taxonomy" id="211228"/>
    <lineage>
        <taxon>Eukaryota</taxon>
        <taxon>Metazoa</taxon>
        <taxon>Ecdysozoa</taxon>
        <taxon>Arthropoda</taxon>
        <taxon>Hexapoda</taxon>
        <taxon>Insecta</taxon>
        <taxon>Pterygota</taxon>
        <taxon>Neoptera</taxon>
        <taxon>Endopterygota</taxon>
        <taxon>Hymenoptera</taxon>
        <taxon>Cephoidea</taxon>
        <taxon>Cephidae</taxon>
        <taxon>Cephus</taxon>
    </lineage>
</organism>
<comment type="similarity">
    <text evidence="2">Belongs to the transcriptional coactivator PC4 family.</text>
</comment>
<dbReference type="SUPFAM" id="SSF54447">
    <property type="entry name" value="ssDNA-binding transcriptional regulator domain"/>
    <property type="match status" value="1"/>
</dbReference>
<evidence type="ECO:0000256" key="7">
    <source>
        <dbReference type="SAM" id="MobiDB-lite"/>
    </source>
</evidence>
<dbReference type="CTD" id="34120"/>
<evidence type="ECO:0000256" key="2">
    <source>
        <dbReference type="ARBA" id="ARBA00009001"/>
    </source>
</evidence>
<evidence type="ECO:0000256" key="5">
    <source>
        <dbReference type="ARBA" id="ARBA00023163"/>
    </source>
</evidence>
<feature type="compositionally biased region" description="Basic and acidic residues" evidence="7">
    <location>
        <begin position="20"/>
        <end position="50"/>
    </location>
</feature>
<name>A0AAJ7RDK7_CEPCN</name>
<dbReference type="InterPro" id="IPR045125">
    <property type="entry name" value="Sub1/Tcp4-like"/>
</dbReference>
<dbReference type="Proteomes" id="UP000694920">
    <property type="component" value="Unplaced"/>
</dbReference>
<dbReference type="RefSeq" id="XP_024938445.1">
    <property type="nucleotide sequence ID" value="XM_025082677.1"/>
</dbReference>
<dbReference type="InterPro" id="IPR003173">
    <property type="entry name" value="PC4_C"/>
</dbReference>
<evidence type="ECO:0000259" key="8">
    <source>
        <dbReference type="Pfam" id="PF02229"/>
    </source>
</evidence>
<dbReference type="Pfam" id="PF02229">
    <property type="entry name" value="PC4"/>
    <property type="match status" value="1"/>
</dbReference>
<evidence type="ECO:0000256" key="4">
    <source>
        <dbReference type="ARBA" id="ARBA00023125"/>
    </source>
</evidence>
<evidence type="ECO:0000256" key="3">
    <source>
        <dbReference type="ARBA" id="ARBA00023015"/>
    </source>
</evidence>
<dbReference type="GeneID" id="107265375"/>
<sequence length="131" mass="15169">MPKSRAYVSSSSSSYDTDEEVKQETSKKNNKRQAPEKREKPASEKREKPAPSKKAKHEPDEDEDSVWELGNNRRVTVREFKGNMYVDIREMYLDKSGDMKPGKKGIALNMVQWRKFVSLVEEIDRVAKSKC</sequence>
<keyword evidence="3" id="KW-0805">Transcription regulation</keyword>
<dbReference type="KEGG" id="ccin:107265375"/>
<dbReference type="GO" id="GO:0060261">
    <property type="term" value="P:positive regulation of transcription initiation by RNA polymerase II"/>
    <property type="evidence" value="ECO:0007669"/>
    <property type="project" value="InterPro"/>
</dbReference>
<dbReference type="AlphaFoldDB" id="A0AAJ7RDK7"/>
<evidence type="ECO:0000313" key="10">
    <source>
        <dbReference type="RefSeq" id="XP_015590270.1"/>
    </source>
</evidence>
<evidence type="ECO:0000313" key="11">
    <source>
        <dbReference type="RefSeq" id="XP_024938445.1"/>
    </source>
</evidence>
<dbReference type="Gene3D" id="2.30.31.10">
    <property type="entry name" value="Transcriptional Coactivator Pc4, Chain A"/>
    <property type="match status" value="1"/>
</dbReference>
<evidence type="ECO:0000256" key="6">
    <source>
        <dbReference type="ARBA" id="ARBA00023242"/>
    </source>
</evidence>
<accession>A0AAJ7RDK7</accession>
<dbReference type="PANTHER" id="PTHR13215">
    <property type="entry name" value="RNA POLYMERASE II TRANSCRIPTIONAL COACTIVATOR"/>
    <property type="match status" value="1"/>
</dbReference>
<keyword evidence="9" id="KW-1185">Reference proteome</keyword>
<dbReference type="GO" id="GO:0003677">
    <property type="term" value="F:DNA binding"/>
    <property type="evidence" value="ECO:0007669"/>
    <property type="project" value="UniProtKB-KW"/>
</dbReference>
<dbReference type="GO" id="GO:0005634">
    <property type="term" value="C:nucleus"/>
    <property type="evidence" value="ECO:0007669"/>
    <property type="project" value="UniProtKB-SubCell"/>
</dbReference>
<dbReference type="InterPro" id="IPR009044">
    <property type="entry name" value="ssDNA-bd_transcriptional_reg"/>
</dbReference>
<feature type="region of interest" description="Disordered" evidence="7">
    <location>
        <begin position="1"/>
        <end position="67"/>
    </location>
</feature>
<keyword evidence="6" id="KW-0539">Nucleus</keyword>
<dbReference type="RefSeq" id="XP_015590270.1">
    <property type="nucleotide sequence ID" value="XM_015734784.2"/>
</dbReference>
<feature type="domain" description="Transcriptional coactivator p15 (PC4) C-terminal" evidence="8">
    <location>
        <begin position="67"/>
        <end position="118"/>
    </location>
</feature>
<protein>
    <submittedName>
        <fullName evidence="10 11">Activated RNA polymerase II transcriptional coactivator p15</fullName>
    </submittedName>
</protein>
<keyword evidence="4" id="KW-0238">DNA-binding</keyword>
<evidence type="ECO:0000256" key="1">
    <source>
        <dbReference type="ARBA" id="ARBA00004123"/>
    </source>
</evidence>
<evidence type="ECO:0000313" key="12">
    <source>
        <dbReference type="RefSeq" id="XP_024938446.1"/>
    </source>
</evidence>